<evidence type="ECO:0000313" key="2">
    <source>
        <dbReference type="EMBL" id="EWY35791.1"/>
    </source>
</evidence>
<dbReference type="AlphaFoldDB" id="W9GSZ4"/>
<protein>
    <recommendedName>
        <fullName evidence="1">Spore protein YkvP/CgeB glycosyl transferase-like domain-containing protein</fullName>
    </recommendedName>
</protein>
<dbReference type="Proteomes" id="UP000019486">
    <property type="component" value="Unassembled WGS sequence"/>
</dbReference>
<evidence type="ECO:0000259" key="1">
    <source>
        <dbReference type="Pfam" id="PF13524"/>
    </source>
</evidence>
<dbReference type="RefSeq" id="WP_037461989.1">
    <property type="nucleotide sequence ID" value="NZ_AVFL01000069.1"/>
</dbReference>
<dbReference type="OrthoDB" id="8433393at2"/>
<dbReference type="SUPFAM" id="SSF53756">
    <property type="entry name" value="UDP-Glycosyltransferase/glycogen phosphorylase"/>
    <property type="match status" value="1"/>
</dbReference>
<dbReference type="STRING" id="1385369.N825_34310"/>
<comment type="caution">
    <text evidence="2">The sequence shown here is derived from an EMBL/GenBank/DDBJ whole genome shotgun (WGS) entry which is preliminary data.</text>
</comment>
<dbReference type="EMBL" id="AVFL01000069">
    <property type="protein sequence ID" value="EWY35791.1"/>
    <property type="molecule type" value="Genomic_DNA"/>
</dbReference>
<reference evidence="2 3" key="1">
    <citation type="submission" date="2013-08" db="EMBL/GenBank/DDBJ databases">
        <title>The genome sequence of Skermanella stibiiresistens.</title>
        <authorList>
            <person name="Zhu W."/>
            <person name="Wang G."/>
        </authorList>
    </citation>
    <scope>NUCLEOTIDE SEQUENCE [LARGE SCALE GENOMIC DNA]</scope>
    <source>
        <strain evidence="2 3">SB22</strain>
    </source>
</reference>
<proteinExistence type="predicted"/>
<gene>
    <name evidence="2" type="ORF">N825_34310</name>
</gene>
<sequence length="409" mass="45648">MKLVVLDPGLDSTAGHHYHLDLVLREQAAAHGLEAVFHGFKGMDPLIEDLFGARLIFDMHSYARIAGPPELAPIQNWSVKNGSFYRNLCDGVSGDLQADDIVLMHTVLGGELVGLYLWYRGLPEPRPRICLVLRFPPWFHMAREHHEIAVALERYALSLWTEFPADRVMMACDNAGLAKFYGKLAGFEMPSLPIPIRYPILKAEHKRRRDGARPRFVYLGEAREEKGIHLIVDALRRRSPALDGIDFTIQCGRHELLGTLLDEWRTDLPDVDFIDRGLPEDDYLGLLASADAVLVPYRPDIYDVRTSHIYLEAVGAGKPVLITAGSWMDLETVRLGHVAVRAAAFTVDAVEDALTRLARDWRDLAALGPAAGERCRDYHNPTNFFSGLVGLFDAPAGTGPKLAENRDSR</sequence>
<dbReference type="Pfam" id="PF13524">
    <property type="entry name" value="Glyco_trans_1_2"/>
    <property type="match status" value="1"/>
</dbReference>
<dbReference type="InterPro" id="IPR055259">
    <property type="entry name" value="YkvP/CgeB_Glyco_trans-like"/>
</dbReference>
<dbReference type="Gene3D" id="3.40.50.2000">
    <property type="entry name" value="Glycogen Phosphorylase B"/>
    <property type="match status" value="1"/>
</dbReference>
<accession>W9GSZ4</accession>
<feature type="domain" description="Spore protein YkvP/CgeB glycosyl transferase-like" evidence="1">
    <location>
        <begin position="230"/>
        <end position="382"/>
    </location>
</feature>
<keyword evidence="3" id="KW-1185">Reference proteome</keyword>
<name>W9GSZ4_9PROT</name>
<organism evidence="2 3">
    <name type="scientific">Skermanella stibiiresistens SB22</name>
    <dbReference type="NCBI Taxonomy" id="1385369"/>
    <lineage>
        <taxon>Bacteria</taxon>
        <taxon>Pseudomonadati</taxon>
        <taxon>Pseudomonadota</taxon>
        <taxon>Alphaproteobacteria</taxon>
        <taxon>Rhodospirillales</taxon>
        <taxon>Azospirillaceae</taxon>
        <taxon>Skermanella</taxon>
    </lineage>
</organism>
<evidence type="ECO:0000313" key="3">
    <source>
        <dbReference type="Proteomes" id="UP000019486"/>
    </source>
</evidence>